<protein>
    <submittedName>
        <fullName evidence="1">GMC oxidoreductase</fullName>
    </submittedName>
</protein>
<sequence>MEPKNNSALRCLSTRWRSATVKRDVEDLAKEYDYIVVGAGTAGTTVADRLTENYTKTVLMIEYGSLALDDSFVPPWNVPASEFLYNITSVPQPNVNNRTFPVINGRVVGGVSAVNG</sequence>
<evidence type="ECO:0000313" key="1">
    <source>
        <dbReference type="EMBL" id="KAF2629155.1"/>
    </source>
</evidence>
<proteinExistence type="predicted"/>
<dbReference type="Proteomes" id="UP000799754">
    <property type="component" value="Unassembled WGS sequence"/>
</dbReference>
<gene>
    <name evidence="1" type="ORF">BU25DRAFT_457385</name>
</gene>
<keyword evidence="2" id="KW-1185">Reference proteome</keyword>
<accession>A0ACB6S6G4</accession>
<reference evidence="1" key="1">
    <citation type="journal article" date="2020" name="Stud. Mycol.">
        <title>101 Dothideomycetes genomes: a test case for predicting lifestyles and emergence of pathogens.</title>
        <authorList>
            <person name="Haridas S."/>
            <person name="Albert R."/>
            <person name="Binder M."/>
            <person name="Bloem J."/>
            <person name="Labutti K."/>
            <person name="Salamov A."/>
            <person name="Andreopoulos B."/>
            <person name="Baker S."/>
            <person name="Barry K."/>
            <person name="Bills G."/>
            <person name="Bluhm B."/>
            <person name="Cannon C."/>
            <person name="Castanera R."/>
            <person name="Culley D."/>
            <person name="Daum C."/>
            <person name="Ezra D."/>
            <person name="Gonzalez J."/>
            <person name="Henrissat B."/>
            <person name="Kuo A."/>
            <person name="Liang C."/>
            <person name="Lipzen A."/>
            <person name="Lutzoni F."/>
            <person name="Magnuson J."/>
            <person name="Mondo S."/>
            <person name="Nolan M."/>
            <person name="Ohm R."/>
            <person name="Pangilinan J."/>
            <person name="Park H.-J."/>
            <person name="Ramirez L."/>
            <person name="Alfaro M."/>
            <person name="Sun H."/>
            <person name="Tritt A."/>
            <person name="Yoshinaga Y."/>
            <person name="Zwiers L.-H."/>
            <person name="Turgeon B."/>
            <person name="Goodwin S."/>
            <person name="Spatafora J."/>
            <person name="Crous P."/>
            <person name="Grigoriev I."/>
        </authorList>
    </citation>
    <scope>NUCLEOTIDE SEQUENCE</scope>
    <source>
        <strain evidence="1">CBS 525.71</strain>
    </source>
</reference>
<comment type="caution">
    <text evidence="1">The sequence shown here is derived from an EMBL/GenBank/DDBJ whole genome shotgun (WGS) entry which is preliminary data.</text>
</comment>
<organism evidence="1 2">
    <name type="scientific">Macroventuria anomochaeta</name>
    <dbReference type="NCBI Taxonomy" id="301207"/>
    <lineage>
        <taxon>Eukaryota</taxon>
        <taxon>Fungi</taxon>
        <taxon>Dikarya</taxon>
        <taxon>Ascomycota</taxon>
        <taxon>Pezizomycotina</taxon>
        <taxon>Dothideomycetes</taxon>
        <taxon>Pleosporomycetidae</taxon>
        <taxon>Pleosporales</taxon>
        <taxon>Pleosporineae</taxon>
        <taxon>Didymellaceae</taxon>
        <taxon>Macroventuria</taxon>
    </lineage>
</organism>
<evidence type="ECO:0000313" key="2">
    <source>
        <dbReference type="Proteomes" id="UP000799754"/>
    </source>
</evidence>
<dbReference type="EMBL" id="MU006711">
    <property type="protein sequence ID" value="KAF2629155.1"/>
    <property type="molecule type" value="Genomic_DNA"/>
</dbReference>
<name>A0ACB6S6G4_9PLEO</name>